<comment type="similarity">
    <text evidence="9">Belongs to the tRNA nucleotidyltransferase/poly(A) polymerase family.</text>
</comment>
<keyword evidence="2 9" id="KW-0808">Transferase</keyword>
<dbReference type="Pfam" id="PF12627">
    <property type="entry name" value="PolyA_pol_RNAbd"/>
    <property type="match status" value="1"/>
</dbReference>
<evidence type="ECO:0000256" key="1">
    <source>
        <dbReference type="ARBA" id="ARBA00001946"/>
    </source>
</evidence>
<dbReference type="STRING" id="525919.Apre_0372"/>
<evidence type="ECO:0000256" key="8">
    <source>
        <dbReference type="ARBA" id="ARBA00022884"/>
    </source>
</evidence>
<dbReference type="HOGENOM" id="CLU_015961_3_1_9"/>
<dbReference type="AlphaFoldDB" id="C7RG10"/>
<dbReference type="KEGG" id="apr:Apre_0372"/>
<evidence type="ECO:0000256" key="3">
    <source>
        <dbReference type="ARBA" id="ARBA00022694"/>
    </source>
</evidence>
<evidence type="ECO:0000256" key="6">
    <source>
        <dbReference type="ARBA" id="ARBA00022741"/>
    </source>
</evidence>
<dbReference type="InterPro" id="IPR032810">
    <property type="entry name" value="CCA-adding_enz_C"/>
</dbReference>
<dbReference type="Gene3D" id="1.10.246.80">
    <property type="match status" value="1"/>
</dbReference>
<feature type="domain" description="tRNA nucleotidyltransferase/poly(A) polymerase RNA and SrmB- binding" evidence="11">
    <location>
        <begin position="171"/>
        <end position="231"/>
    </location>
</feature>
<keyword evidence="8 9" id="KW-0694">RNA-binding</keyword>
<evidence type="ECO:0000259" key="12">
    <source>
        <dbReference type="Pfam" id="PF13735"/>
    </source>
</evidence>
<evidence type="ECO:0000256" key="5">
    <source>
        <dbReference type="ARBA" id="ARBA00022723"/>
    </source>
</evidence>
<comment type="cofactor">
    <cofactor evidence="1">
        <name>Mg(2+)</name>
        <dbReference type="ChEBI" id="CHEBI:18420"/>
    </cofactor>
</comment>
<dbReference type="InterPro" id="IPR032828">
    <property type="entry name" value="PolyA_RNA-bd"/>
</dbReference>
<keyword evidence="14" id="KW-1185">Reference proteome</keyword>
<sequence length="450" mass="51590">MRLKTKINYENIIERLKEAGFKSFPVGGAVRDSLLSREVSDIDITTDARPEEIEEVFRDFKLIDIGKRFGTIKVIIEGEAFEITTFRKESAYRDGRHPTEVRFSDNLIDDLERRDFTINAMAFDQGEIIDPFGGRDDLSMKVIRAVGDARERIDEDLLRSLRAVRFANRLGFTIEESLKEAIRENANKINSISQERIASELSEILTSATPSSGIRLMDEVGLLAEIFPEVKRTVGFDQHSSYHSDDVYNHSLKVLDKSPADLAVRFSALYHDVGKVYTFFLDERGEGRFFGHQNLSEEMLRKRLKELKFSNKFIDDATSLVKRHMDCSNTYTKKSIRKLLRRLGEGNLRQLFDLQRADILSTKHPDTSNIDLGEEILTEVLKDNIPKKRSELAIDGNDLISMGYPQGKIIGDLLRIIEEEILEENLENNKKAIEDFLMRMGKNLDSLTKK</sequence>
<dbReference type="SUPFAM" id="SSF81891">
    <property type="entry name" value="Poly A polymerase C-terminal region-like"/>
    <property type="match status" value="1"/>
</dbReference>
<gene>
    <name evidence="13" type="ordered locus">Apre_0372</name>
</gene>
<dbReference type="OrthoDB" id="9805698at2"/>
<proteinExistence type="inferred from homology"/>
<evidence type="ECO:0000256" key="7">
    <source>
        <dbReference type="ARBA" id="ARBA00022842"/>
    </source>
</evidence>
<dbReference type="EMBL" id="CP001708">
    <property type="protein sequence ID" value="ACV28421.1"/>
    <property type="molecule type" value="Genomic_DNA"/>
</dbReference>
<dbReference type="Pfam" id="PF01743">
    <property type="entry name" value="PolyA_pol"/>
    <property type="match status" value="1"/>
</dbReference>
<organism evidence="13 14">
    <name type="scientific">Anaerococcus prevotii (strain ATCC 9321 / DSM 20548 / JCM 6508 / NCTC 11806 / PC1)</name>
    <name type="common">Peptostreptococcus prevotii</name>
    <name type="synonym">Peptococcus prevotii</name>
    <dbReference type="NCBI Taxonomy" id="525919"/>
    <lineage>
        <taxon>Bacteria</taxon>
        <taxon>Bacillati</taxon>
        <taxon>Bacillota</taxon>
        <taxon>Tissierellia</taxon>
        <taxon>Tissierellales</taxon>
        <taxon>Peptoniphilaceae</taxon>
        <taxon>Anaerococcus</taxon>
    </lineage>
</organism>
<dbReference type="CDD" id="cd00077">
    <property type="entry name" value="HDc"/>
    <property type="match status" value="1"/>
</dbReference>
<dbReference type="InterPro" id="IPR003607">
    <property type="entry name" value="HD/PDEase_dom"/>
</dbReference>
<dbReference type="GO" id="GO:0000166">
    <property type="term" value="F:nucleotide binding"/>
    <property type="evidence" value="ECO:0007669"/>
    <property type="project" value="UniProtKB-KW"/>
</dbReference>
<keyword evidence="6" id="KW-0547">Nucleotide-binding</keyword>
<dbReference type="GO" id="GO:0000049">
    <property type="term" value="F:tRNA binding"/>
    <property type="evidence" value="ECO:0007669"/>
    <property type="project" value="TreeGrafter"/>
</dbReference>
<dbReference type="GO" id="GO:0046872">
    <property type="term" value="F:metal ion binding"/>
    <property type="evidence" value="ECO:0007669"/>
    <property type="project" value="UniProtKB-KW"/>
</dbReference>
<keyword evidence="4 13" id="KW-0548">Nucleotidyltransferase</keyword>
<reference evidence="13 14" key="1">
    <citation type="journal article" date="2009" name="Stand. Genomic Sci.">
        <title>Complete genome sequence of Anaerococcus prevotii type strain (PC1).</title>
        <authorList>
            <person name="Labutti K."/>
            <person name="Pukall R."/>
            <person name="Steenblock K."/>
            <person name="Glavina Del Rio T."/>
            <person name="Tice H."/>
            <person name="Copeland A."/>
            <person name="Cheng J.F."/>
            <person name="Lucas S."/>
            <person name="Chen F."/>
            <person name="Nolan M."/>
            <person name="Bruce D."/>
            <person name="Goodwin L."/>
            <person name="Pitluck S."/>
            <person name="Ivanova N."/>
            <person name="Mavromatis K."/>
            <person name="Ovchinnikova G."/>
            <person name="Pati A."/>
            <person name="Chen A."/>
            <person name="Palaniappan K."/>
            <person name="Land M."/>
            <person name="Hauser L."/>
            <person name="Chang Y.J."/>
            <person name="Jeffries C.D."/>
            <person name="Chain P."/>
            <person name="Saunders E."/>
            <person name="Brettin T."/>
            <person name="Detter J.C."/>
            <person name="Han C."/>
            <person name="Goker M."/>
            <person name="Bristow J."/>
            <person name="Eisen J.A."/>
            <person name="Markowitz V."/>
            <person name="Hugenholtz P."/>
            <person name="Kyrpides N.C."/>
            <person name="Klenk H.P."/>
            <person name="Lapidus A."/>
        </authorList>
    </citation>
    <scope>NUCLEOTIDE SEQUENCE [LARGE SCALE GENOMIC DNA]</scope>
    <source>
        <strain evidence="14">ATCC 9321 / DSM 20548 / JCM 6508 / NCTC 11806 / PC1</strain>
    </source>
</reference>
<accession>C7RG10</accession>
<feature type="domain" description="CCA-adding enzyme C-terminal" evidence="12">
    <location>
        <begin position="293"/>
        <end position="437"/>
    </location>
</feature>
<dbReference type="InterPro" id="IPR050264">
    <property type="entry name" value="Bact_CCA-adding_enz_type3_sf"/>
</dbReference>
<keyword evidence="3" id="KW-0819">tRNA processing</keyword>
<dbReference type="Proteomes" id="UP000002294">
    <property type="component" value="Chromosome"/>
</dbReference>
<evidence type="ECO:0000259" key="10">
    <source>
        <dbReference type="Pfam" id="PF01743"/>
    </source>
</evidence>
<dbReference type="eggNOG" id="COG2844">
    <property type="taxonomic scope" value="Bacteria"/>
</dbReference>
<dbReference type="eggNOG" id="COG0617">
    <property type="taxonomic scope" value="Bacteria"/>
</dbReference>
<dbReference type="RefSeq" id="WP_015777334.1">
    <property type="nucleotide sequence ID" value="NC_013171.1"/>
</dbReference>
<evidence type="ECO:0000313" key="14">
    <source>
        <dbReference type="Proteomes" id="UP000002294"/>
    </source>
</evidence>
<dbReference type="PANTHER" id="PTHR46173">
    <property type="entry name" value="CCA TRNA NUCLEOTIDYLTRANSFERASE 1, MITOCHONDRIAL"/>
    <property type="match status" value="1"/>
</dbReference>
<evidence type="ECO:0000259" key="11">
    <source>
        <dbReference type="Pfam" id="PF12627"/>
    </source>
</evidence>
<dbReference type="Pfam" id="PF13735">
    <property type="entry name" value="tRNA_NucTran2_2"/>
    <property type="match status" value="1"/>
</dbReference>
<dbReference type="GO" id="GO:0008033">
    <property type="term" value="P:tRNA processing"/>
    <property type="evidence" value="ECO:0007669"/>
    <property type="project" value="UniProtKB-KW"/>
</dbReference>
<dbReference type="Gene3D" id="3.30.460.10">
    <property type="entry name" value="Beta Polymerase, domain 2"/>
    <property type="match status" value="1"/>
</dbReference>
<protein>
    <submittedName>
        <fullName evidence="13">Polynucleotide adenylyltransferase/metal dependent phosphohydrolase</fullName>
    </submittedName>
</protein>
<dbReference type="GO" id="GO:0016779">
    <property type="term" value="F:nucleotidyltransferase activity"/>
    <property type="evidence" value="ECO:0007669"/>
    <property type="project" value="UniProtKB-KW"/>
</dbReference>
<feature type="domain" description="Poly A polymerase head" evidence="10">
    <location>
        <begin position="26"/>
        <end position="144"/>
    </location>
</feature>
<dbReference type="InterPro" id="IPR043519">
    <property type="entry name" value="NT_sf"/>
</dbReference>
<name>C7RG10_ANAPD</name>
<evidence type="ECO:0000256" key="9">
    <source>
        <dbReference type="RuleBase" id="RU003953"/>
    </source>
</evidence>
<dbReference type="PANTHER" id="PTHR46173:SF1">
    <property type="entry name" value="CCA TRNA NUCLEOTIDYLTRANSFERASE 1, MITOCHONDRIAL"/>
    <property type="match status" value="1"/>
</dbReference>
<dbReference type="InterPro" id="IPR002646">
    <property type="entry name" value="PolA_pol_head_dom"/>
</dbReference>
<keyword evidence="7" id="KW-0460">Magnesium</keyword>
<evidence type="ECO:0000256" key="4">
    <source>
        <dbReference type="ARBA" id="ARBA00022695"/>
    </source>
</evidence>
<evidence type="ECO:0000313" key="13">
    <source>
        <dbReference type="EMBL" id="ACV28421.1"/>
    </source>
</evidence>
<keyword evidence="5" id="KW-0479">Metal-binding</keyword>
<evidence type="ECO:0000256" key="2">
    <source>
        <dbReference type="ARBA" id="ARBA00022679"/>
    </source>
</evidence>
<dbReference type="SUPFAM" id="SSF81301">
    <property type="entry name" value="Nucleotidyltransferase"/>
    <property type="match status" value="1"/>
</dbReference>
<dbReference type="CDD" id="cd05398">
    <property type="entry name" value="NT_ClassII-CCAase"/>
    <property type="match status" value="1"/>
</dbReference>
<dbReference type="GO" id="GO:0016787">
    <property type="term" value="F:hydrolase activity"/>
    <property type="evidence" value="ECO:0007669"/>
    <property type="project" value="UniProtKB-KW"/>
</dbReference>
<dbReference type="Gene3D" id="1.10.3090.10">
    <property type="entry name" value="cca-adding enzyme, domain 2"/>
    <property type="match status" value="1"/>
</dbReference>